<evidence type="ECO:0000256" key="3">
    <source>
        <dbReference type="ARBA" id="ARBA00022448"/>
    </source>
</evidence>
<comment type="similarity">
    <text evidence="2">Belongs to the binding-protein-dependent transport system permease family. FecCD subfamily.</text>
</comment>
<name>A0A391PD73_9FIRM</name>
<dbReference type="GO" id="GO:0022857">
    <property type="term" value="F:transmembrane transporter activity"/>
    <property type="evidence" value="ECO:0007669"/>
    <property type="project" value="InterPro"/>
</dbReference>
<evidence type="ECO:0000313" key="10">
    <source>
        <dbReference type="Proteomes" id="UP000265643"/>
    </source>
</evidence>
<dbReference type="PANTHER" id="PTHR30472:SF41">
    <property type="entry name" value="TRANSPORT SYSTEM PERMEASE PROTEIN"/>
    <property type="match status" value="1"/>
</dbReference>
<dbReference type="EMBL" id="BHGK01000001">
    <property type="protein sequence ID" value="GCA67653.1"/>
    <property type="molecule type" value="Genomic_DNA"/>
</dbReference>
<dbReference type="RefSeq" id="WP_119298258.1">
    <property type="nucleotide sequence ID" value="NZ_BHGK01000001.1"/>
</dbReference>
<dbReference type="AlphaFoldDB" id="A0A391PD73"/>
<accession>A0A391PD73</accession>
<keyword evidence="5 8" id="KW-0812">Transmembrane</keyword>
<keyword evidence="3" id="KW-0813">Transport</keyword>
<dbReference type="Pfam" id="PF01032">
    <property type="entry name" value="FecCD"/>
    <property type="match status" value="1"/>
</dbReference>
<dbReference type="GO" id="GO:0033214">
    <property type="term" value="P:siderophore-iron import into cell"/>
    <property type="evidence" value="ECO:0007669"/>
    <property type="project" value="TreeGrafter"/>
</dbReference>
<feature type="transmembrane region" description="Helical" evidence="8">
    <location>
        <begin position="195"/>
        <end position="217"/>
    </location>
</feature>
<reference evidence="10" key="1">
    <citation type="submission" date="2018-09" db="EMBL/GenBank/DDBJ databases">
        <title>Draft Genome Sequence of Mediterraneibacter sp. KCTC 15684.</title>
        <authorList>
            <person name="Kim J.S."/>
            <person name="Han K.I."/>
            <person name="Suh M.K."/>
            <person name="Lee K.C."/>
            <person name="Eom M.K."/>
            <person name="Lee J.H."/>
            <person name="Park S.H."/>
            <person name="Kang S.W."/>
            <person name="Park J.E."/>
            <person name="Oh B.S."/>
            <person name="Yu S.Y."/>
            <person name="Choi S.H."/>
            <person name="Lee D.H."/>
            <person name="Yoon H."/>
            <person name="Kim B."/>
            <person name="Yang S.J."/>
            <person name="Lee J.S."/>
        </authorList>
    </citation>
    <scope>NUCLEOTIDE SEQUENCE [LARGE SCALE GENOMIC DNA]</scope>
    <source>
        <strain evidence="10">KCTC 15684</strain>
    </source>
</reference>
<feature type="transmembrane region" description="Helical" evidence="8">
    <location>
        <begin position="116"/>
        <end position="141"/>
    </location>
</feature>
<feature type="transmembrane region" description="Helical" evidence="8">
    <location>
        <begin position="90"/>
        <end position="110"/>
    </location>
</feature>
<dbReference type="GO" id="GO:0005886">
    <property type="term" value="C:plasma membrane"/>
    <property type="evidence" value="ECO:0007669"/>
    <property type="project" value="UniProtKB-SubCell"/>
</dbReference>
<gene>
    <name evidence="9" type="ORF">KGMB01110_20890</name>
</gene>
<feature type="transmembrane region" description="Helical" evidence="8">
    <location>
        <begin position="238"/>
        <end position="260"/>
    </location>
</feature>
<evidence type="ECO:0000256" key="2">
    <source>
        <dbReference type="ARBA" id="ARBA00007935"/>
    </source>
</evidence>
<evidence type="ECO:0000256" key="8">
    <source>
        <dbReference type="SAM" id="Phobius"/>
    </source>
</evidence>
<feature type="transmembrane region" description="Helical" evidence="8">
    <location>
        <begin position="280"/>
        <end position="300"/>
    </location>
</feature>
<comment type="caution">
    <text evidence="9">The sequence shown here is derived from an EMBL/GenBank/DDBJ whole genome shotgun (WGS) entry which is preliminary data.</text>
</comment>
<evidence type="ECO:0000313" key="9">
    <source>
        <dbReference type="EMBL" id="GCA67653.1"/>
    </source>
</evidence>
<dbReference type="InterPro" id="IPR037294">
    <property type="entry name" value="ABC_BtuC-like"/>
</dbReference>
<feature type="transmembrane region" description="Helical" evidence="8">
    <location>
        <begin position="148"/>
        <end position="171"/>
    </location>
</feature>
<keyword evidence="6 8" id="KW-1133">Transmembrane helix</keyword>
<feature type="transmembrane region" description="Helical" evidence="8">
    <location>
        <begin position="61"/>
        <end position="78"/>
    </location>
</feature>
<keyword evidence="10" id="KW-1185">Reference proteome</keyword>
<keyword evidence="7 8" id="KW-0472">Membrane</keyword>
<feature type="transmembrane region" description="Helical" evidence="8">
    <location>
        <begin position="309"/>
        <end position="328"/>
    </location>
</feature>
<evidence type="ECO:0000256" key="6">
    <source>
        <dbReference type="ARBA" id="ARBA00022989"/>
    </source>
</evidence>
<dbReference type="InterPro" id="IPR000522">
    <property type="entry name" value="ABC_transptr_permease_BtuC"/>
</dbReference>
<sequence>MKKRYAGSFLLIGSLLLLLFWWNVASGSVEISVPELIEILKRTSQNHTAQQIIWQIRLPRVLSAILLGGALSVSGFLLQSFFQNPIAGPYVLGISSGAKLVVALTMIFLLERGRTISSAGMVVAAFLGSLIAMGFVLVISFRVSNMSFLVVCGILIGYICSAITDFCVTFASDSNIVNLHNWSLGSFSGMTWENVSYMTGIIGVTMGVLIFLVKPIGAYQLGENYARNMGVPVKALRIALILLSSLLSACVTAFAGPISFVGIAVPHLMKLLTNTAKPAVLIPACFLGGGVITLFCDGIARTMFAPTEVSISSVTAVFLVPVVIVAMMKKQGRRS</sequence>
<dbReference type="PANTHER" id="PTHR30472">
    <property type="entry name" value="FERRIC ENTEROBACTIN TRANSPORT SYSTEM PERMEASE PROTEIN"/>
    <property type="match status" value="1"/>
</dbReference>
<evidence type="ECO:0000256" key="5">
    <source>
        <dbReference type="ARBA" id="ARBA00022692"/>
    </source>
</evidence>
<dbReference type="Proteomes" id="UP000265643">
    <property type="component" value="Unassembled WGS sequence"/>
</dbReference>
<keyword evidence="4" id="KW-1003">Cell membrane</keyword>
<evidence type="ECO:0000256" key="1">
    <source>
        <dbReference type="ARBA" id="ARBA00004651"/>
    </source>
</evidence>
<protein>
    <submittedName>
        <fullName evidence="9">Iron ABC transporter permease</fullName>
    </submittedName>
</protein>
<organism evidence="9 10">
    <name type="scientific">Mediterraneibacter butyricigenes</name>
    <dbReference type="NCBI Taxonomy" id="2316025"/>
    <lineage>
        <taxon>Bacteria</taxon>
        <taxon>Bacillati</taxon>
        <taxon>Bacillota</taxon>
        <taxon>Clostridia</taxon>
        <taxon>Lachnospirales</taxon>
        <taxon>Lachnospiraceae</taxon>
        <taxon>Mediterraneibacter</taxon>
    </lineage>
</organism>
<dbReference type="SUPFAM" id="SSF81345">
    <property type="entry name" value="ABC transporter involved in vitamin B12 uptake, BtuC"/>
    <property type="match status" value="1"/>
</dbReference>
<proteinExistence type="inferred from homology"/>
<evidence type="ECO:0000256" key="4">
    <source>
        <dbReference type="ARBA" id="ARBA00022475"/>
    </source>
</evidence>
<comment type="subcellular location">
    <subcellularLocation>
        <location evidence="1">Cell membrane</location>
        <topology evidence="1">Multi-pass membrane protein</topology>
    </subcellularLocation>
</comment>
<evidence type="ECO:0000256" key="7">
    <source>
        <dbReference type="ARBA" id="ARBA00023136"/>
    </source>
</evidence>
<dbReference type="CDD" id="cd06550">
    <property type="entry name" value="TM_ABC_iron-siderophores_like"/>
    <property type="match status" value="1"/>
</dbReference>
<dbReference type="Gene3D" id="1.10.3470.10">
    <property type="entry name" value="ABC transporter involved in vitamin B12 uptake, BtuC"/>
    <property type="match status" value="1"/>
</dbReference>